<dbReference type="Proteomes" id="UP000315343">
    <property type="component" value="Unassembled WGS sequence"/>
</dbReference>
<evidence type="ECO:0000256" key="5">
    <source>
        <dbReference type="ARBA" id="ARBA00023288"/>
    </source>
</evidence>
<dbReference type="RefSeq" id="WP_145084279.1">
    <property type="nucleotide sequence ID" value="NZ_DAMBUX010000008.1"/>
</dbReference>
<feature type="chain" id="PRO_5039388393" evidence="6">
    <location>
        <begin position="22"/>
        <end position="381"/>
    </location>
</feature>
<keyword evidence="5" id="KW-0449">Lipoprotein</keyword>
<dbReference type="PANTHER" id="PTHR34296">
    <property type="entry name" value="TRANSCRIPTIONAL ACTIVATOR PROTEIN MED"/>
    <property type="match status" value="1"/>
</dbReference>
<sequence length="381" mass="41012">MKKALSLLLVVMMIFSLAACAKQETPAPAPSGDKPATETPAKPYKAALLLNGTLGDKSFFDSANEGLQKLKDEVGADVFDFKVEQMGATAADEPKWTPTLLDYCESGEYDVIIIGTWQMIEGLADAAEQFPDQKFMFFDETFDFTSGDYKNIYNVLYKQNEVSFLVGAAAAMMTTDESLPMVNPADKTIGFLGGMENPIINDFLLGYIQGAKYVEPDVKVAIAYVGNFYDSAVGKDLALVQYQNGADVGYNVAGAAGLGQIDAAADAKKYAFGVDSDQAALLPEKAEFIPTSALKNVGNSLYRAIKLDMEGKLTYGVAESLGFAEGGVNLVKDAHYEEMLSEEIRTKIDELEAKIVSGEIVVDSALGKTTEEIEAIKASVK</sequence>
<gene>
    <name evidence="8" type="ORF">LY60_02566</name>
</gene>
<evidence type="ECO:0000256" key="1">
    <source>
        <dbReference type="ARBA" id="ARBA00004236"/>
    </source>
</evidence>
<reference evidence="8 9" key="1">
    <citation type="submission" date="2019-07" db="EMBL/GenBank/DDBJ databases">
        <title>Genomic Encyclopedia of Type Strains, Phase I: the one thousand microbial genomes (KMG-I) project.</title>
        <authorList>
            <person name="Kyrpides N."/>
        </authorList>
    </citation>
    <scope>NUCLEOTIDE SEQUENCE [LARGE SCALE GENOMIC DNA]</scope>
    <source>
        <strain evidence="8 9">DSM 13558</strain>
    </source>
</reference>
<dbReference type="Pfam" id="PF02608">
    <property type="entry name" value="Bmp"/>
    <property type="match status" value="1"/>
</dbReference>
<dbReference type="EMBL" id="VLKH01000007">
    <property type="protein sequence ID" value="TWH79038.1"/>
    <property type="molecule type" value="Genomic_DNA"/>
</dbReference>
<keyword evidence="2" id="KW-1003">Cell membrane</keyword>
<comment type="subcellular location">
    <subcellularLocation>
        <location evidence="1">Cell membrane</location>
    </subcellularLocation>
</comment>
<name>A0A562J771_9FIRM</name>
<feature type="signal peptide" evidence="6">
    <location>
        <begin position="1"/>
        <end position="21"/>
    </location>
</feature>
<evidence type="ECO:0000256" key="3">
    <source>
        <dbReference type="ARBA" id="ARBA00022729"/>
    </source>
</evidence>
<dbReference type="GO" id="GO:0005886">
    <property type="term" value="C:plasma membrane"/>
    <property type="evidence" value="ECO:0007669"/>
    <property type="project" value="UniProtKB-SubCell"/>
</dbReference>
<dbReference type="InterPro" id="IPR050957">
    <property type="entry name" value="BMP_lipoprotein"/>
</dbReference>
<dbReference type="AlphaFoldDB" id="A0A562J771"/>
<evidence type="ECO:0000256" key="6">
    <source>
        <dbReference type="SAM" id="SignalP"/>
    </source>
</evidence>
<evidence type="ECO:0000313" key="9">
    <source>
        <dbReference type="Proteomes" id="UP000315343"/>
    </source>
</evidence>
<evidence type="ECO:0000313" key="8">
    <source>
        <dbReference type="EMBL" id="TWH79038.1"/>
    </source>
</evidence>
<dbReference type="PANTHER" id="PTHR34296:SF2">
    <property type="entry name" value="ABC TRANSPORTER GUANOSINE-BINDING PROTEIN NUPN"/>
    <property type="match status" value="1"/>
</dbReference>
<comment type="caution">
    <text evidence="8">The sequence shown here is derived from an EMBL/GenBank/DDBJ whole genome shotgun (WGS) entry which is preliminary data.</text>
</comment>
<keyword evidence="4" id="KW-0472">Membrane</keyword>
<keyword evidence="3 6" id="KW-0732">Signal</keyword>
<protein>
    <submittedName>
        <fullName evidence="8">Nucleoside-binding protein</fullName>
    </submittedName>
</protein>
<organism evidence="8 9">
    <name type="scientific">Sedimentibacter saalensis</name>
    <dbReference type="NCBI Taxonomy" id="130788"/>
    <lineage>
        <taxon>Bacteria</taxon>
        <taxon>Bacillati</taxon>
        <taxon>Bacillota</taxon>
        <taxon>Tissierellia</taxon>
        <taxon>Sedimentibacter</taxon>
    </lineage>
</organism>
<dbReference type="InterPro" id="IPR003760">
    <property type="entry name" value="PnrA-like"/>
</dbReference>
<evidence type="ECO:0000256" key="2">
    <source>
        <dbReference type="ARBA" id="ARBA00022475"/>
    </source>
</evidence>
<evidence type="ECO:0000256" key="4">
    <source>
        <dbReference type="ARBA" id="ARBA00023136"/>
    </source>
</evidence>
<keyword evidence="9" id="KW-1185">Reference proteome</keyword>
<dbReference type="OrthoDB" id="9769871at2"/>
<feature type="domain" description="ABC transporter substrate-binding protein PnrA-like" evidence="7">
    <location>
        <begin position="45"/>
        <end position="363"/>
    </location>
</feature>
<proteinExistence type="predicted"/>
<accession>A0A562J771</accession>
<evidence type="ECO:0000259" key="7">
    <source>
        <dbReference type="Pfam" id="PF02608"/>
    </source>
</evidence>
<dbReference type="PROSITE" id="PS51257">
    <property type="entry name" value="PROKAR_LIPOPROTEIN"/>
    <property type="match status" value="1"/>
</dbReference>
<dbReference type="Gene3D" id="3.40.50.2300">
    <property type="match status" value="2"/>
</dbReference>